<reference evidence="2 3" key="1">
    <citation type="submission" date="2018-06" db="EMBL/GenBank/DDBJ databases">
        <title>Genomic Encyclopedia of Archaeal and Bacterial Type Strains, Phase II (KMG-II): from individual species to whole genera.</title>
        <authorList>
            <person name="Goeker M."/>
        </authorList>
    </citation>
    <scope>NUCLEOTIDE SEQUENCE [LARGE SCALE GENOMIC DNA]</scope>
    <source>
        <strain evidence="2 3">DSM 21851</strain>
    </source>
</reference>
<dbReference type="AlphaFoldDB" id="A0A327XB54"/>
<evidence type="ECO:0000256" key="1">
    <source>
        <dbReference type="SAM" id="SignalP"/>
    </source>
</evidence>
<feature type="signal peptide" evidence="1">
    <location>
        <begin position="1"/>
        <end position="22"/>
    </location>
</feature>
<protein>
    <submittedName>
        <fullName evidence="2">Uncharacterized protein</fullName>
    </submittedName>
</protein>
<evidence type="ECO:0000313" key="2">
    <source>
        <dbReference type="EMBL" id="RAK03103.1"/>
    </source>
</evidence>
<gene>
    <name evidence="2" type="ORF">LX87_01225</name>
</gene>
<name>A0A327XB54_LARAB</name>
<dbReference type="EMBL" id="QLMC01000001">
    <property type="protein sequence ID" value="RAK03103.1"/>
    <property type="molecule type" value="Genomic_DNA"/>
</dbReference>
<proteinExistence type="predicted"/>
<keyword evidence="1" id="KW-0732">Signal</keyword>
<accession>A0A327XB54</accession>
<evidence type="ECO:0000313" key="3">
    <source>
        <dbReference type="Proteomes" id="UP000248790"/>
    </source>
</evidence>
<sequence length="185" mass="20248">MKQTLQPFCLVILFLLINFSCMQDHLPATPSFRPIDALIGSQGDRTNSVYTFLGYQEGPLDPLALSAITPSTQFGMTVRNPSPTQNSWVLDGGLIGAGYFVSVMVDDPLYNSITDWKAFNRVSGHTTRFGGNGSGLTQPDEIKFVKYILGAKSFRLDQVGDTTYLRIQAVADGETTPVVMVFKLA</sequence>
<organism evidence="2 3">
    <name type="scientific">Larkinella arboricola</name>
    <dbReference type="NCBI Taxonomy" id="643671"/>
    <lineage>
        <taxon>Bacteria</taxon>
        <taxon>Pseudomonadati</taxon>
        <taxon>Bacteroidota</taxon>
        <taxon>Cytophagia</taxon>
        <taxon>Cytophagales</taxon>
        <taxon>Spirosomataceae</taxon>
        <taxon>Larkinella</taxon>
    </lineage>
</organism>
<comment type="caution">
    <text evidence="2">The sequence shown here is derived from an EMBL/GenBank/DDBJ whole genome shotgun (WGS) entry which is preliminary data.</text>
</comment>
<keyword evidence="3" id="KW-1185">Reference proteome</keyword>
<feature type="chain" id="PRO_5016308081" evidence="1">
    <location>
        <begin position="23"/>
        <end position="185"/>
    </location>
</feature>
<dbReference type="Proteomes" id="UP000248790">
    <property type="component" value="Unassembled WGS sequence"/>
</dbReference>